<keyword evidence="2" id="KW-0012">Acyltransferase</keyword>
<dbReference type="RefSeq" id="WP_131446139.1">
    <property type="nucleotide sequence ID" value="NZ_SJZI01000002.1"/>
</dbReference>
<dbReference type="OrthoDB" id="2352823at2"/>
<comment type="caution">
    <text evidence="4">The sequence shown here is derived from an EMBL/GenBank/DDBJ whole genome shotgun (WGS) entry which is preliminary data.</text>
</comment>
<dbReference type="CDD" id="cd04301">
    <property type="entry name" value="NAT_SF"/>
    <property type="match status" value="1"/>
</dbReference>
<accession>A0A4R1BNK1</accession>
<dbReference type="Pfam" id="PF00583">
    <property type="entry name" value="Acetyltransf_1"/>
    <property type="match status" value="1"/>
</dbReference>
<gene>
    <name evidence="4" type="ORF">EPD60_01540</name>
</gene>
<evidence type="ECO:0000256" key="1">
    <source>
        <dbReference type="ARBA" id="ARBA00022679"/>
    </source>
</evidence>
<proteinExistence type="predicted"/>
<dbReference type="Proteomes" id="UP000295334">
    <property type="component" value="Unassembled WGS sequence"/>
</dbReference>
<evidence type="ECO:0000256" key="2">
    <source>
        <dbReference type="ARBA" id="ARBA00023315"/>
    </source>
</evidence>
<keyword evidence="1 4" id="KW-0808">Transferase</keyword>
<protein>
    <submittedName>
        <fullName evidence="4">GNAT family N-acetyltransferase</fullName>
    </submittedName>
</protein>
<dbReference type="PROSITE" id="PS51186">
    <property type="entry name" value="GNAT"/>
    <property type="match status" value="1"/>
</dbReference>
<dbReference type="Gene3D" id="3.40.630.30">
    <property type="match status" value="1"/>
</dbReference>
<organism evidence="4 5">
    <name type="scientific">Flaviaesturariibacter flavus</name>
    <dbReference type="NCBI Taxonomy" id="2502780"/>
    <lineage>
        <taxon>Bacteria</taxon>
        <taxon>Pseudomonadati</taxon>
        <taxon>Bacteroidota</taxon>
        <taxon>Chitinophagia</taxon>
        <taxon>Chitinophagales</taxon>
        <taxon>Chitinophagaceae</taxon>
        <taxon>Flaviaestuariibacter</taxon>
    </lineage>
</organism>
<dbReference type="PANTHER" id="PTHR43877">
    <property type="entry name" value="AMINOALKYLPHOSPHONATE N-ACETYLTRANSFERASE-RELATED-RELATED"/>
    <property type="match status" value="1"/>
</dbReference>
<dbReference type="AlphaFoldDB" id="A0A4R1BNK1"/>
<dbReference type="InterPro" id="IPR050832">
    <property type="entry name" value="Bact_Acetyltransf"/>
</dbReference>
<evidence type="ECO:0000313" key="4">
    <source>
        <dbReference type="EMBL" id="TCJ19124.1"/>
    </source>
</evidence>
<dbReference type="GO" id="GO:0016747">
    <property type="term" value="F:acyltransferase activity, transferring groups other than amino-acyl groups"/>
    <property type="evidence" value="ECO:0007669"/>
    <property type="project" value="InterPro"/>
</dbReference>
<name>A0A4R1BNK1_9BACT</name>
<dbReference type="InterPro" id="IPR016181">
    <property type="entry name" value="Acyl_CoA_acyltransferase"/>
</dbReference>
<dbReference type="SUPFAM" id="SSF55729">
    <property type="entry name" value="Acyl-CoA N-acyltransferases (Nat)"/>
    <property type="match status" value="1"/>
</dbReference>
<dbReference type="InterPro" id="IPR000182">
    <property type="entry name" value="GNAT_dom"/>
</dbReference>
<sequence length="142" mass="16158">MEIHLIEVDTPEYEQMKRLRLEVLLRPIGVPETYIDPEREAKELLVGAFEDGRMIGCCVLTPVDAQRLQLRQMAVDTVVQGKGVGAQIVAFAEGIARERGFSELFMHARDAVLDFYSKCGYTVRGEQFFEVGIPHHIMYRSL</sequence>
<evidence type="ECO:0000259" key="3">
    <source>
        <dbReference type="PROSITE" id="PS51186"/>
    </source>
</evidence>
<reference evidence="4 5" key="1">
    <citation type="submission" date="2019-03" db="EMBL/GenBank/DDBJ databases">
        <authorList>
            <person name="Kim M.K.M."/>
        </authorList>
    </citation>
    <scope>NUCLEOTIDE SEQUENCE [LARGE SCALE GENOMIC DNA]</scope>
    <source>
        <strain evidence="4 5">17J68-12</strain>
    </source>
</reference>
<keyword evidence="5" id="KW-1185">Reference proteome</keyword>
<evidence type="ECO:0000313" key="5">
    <source>
        <dbReference type="Proteomes" id="UP000295334"/>
    </source>
</evidence>
<feature type="domain" description="N-acetyltransferase" evidence="3">
    <location>
        <begin position="3"/>
        <end position="142"/>
    </location>
</feature>
<dbReference type="EMBL" id="SJZI01000002">
    <property type="protein sequence ID" value="TCJ19124.1"/>
    <property type="molecule type" value="Genomic_DNA"/>
</dbReference>